<comment type="caution">
    <text evidence="2">The sequence shown here is derived from an EMBL/GenBank/DDBJ whole genome shotgun (WGS) entry which is preliminary data.</text>
</comment>
<evidence type="ECO:0000313" key="3">
    <source>
        <dbReference type="Proteomes" id="UP000646548"/>
    </source>
</evidence>
<dbReference type="AlphaFoldDB" id="A0A834F1I9"/>
<dbReference type="EMBL" id="WKFB01000835">
    <property type="protein sequence ID" value="KAF6717451.1"/>
    <property type="molecule type" value="Genomic_DNA"/>
</dbReference>
<organism evidence="2 3">
    <name type="scientific">Oryzias melastigma</name>
    <name type="common">Marine medaka</name>
    <dbReference type="NCBI Taxonomy" id="30732"/>
    <lineage>
        <taxon>Eukaryota</taxon>
        <taxon>Metazoa</taxon>
        <taxon>Chordata</taxon>
        <taxon>Craniata</taxon>
        <taxon>Vertebrata</taxon>
        <taxon>Euteleostomi</taxon>
        <taxon>Actinopterygii</taxon>
        <taxon>Neopterygii</taxon>
        <taxon>Teleostei</taxon>
        <taxon>Neoteleostei</taxon>
        <taxon>Acanthomorphata</taxon>
        <taxon>Ovalentaria</taxon>
        <taxon>Atherinomorphae</taxon>
        <taxon>Beloniformes</taxon>
        <taxon>Adrianichthyidae</taxon>
        <taxon>Oryziinae</taxon>
        <taxon>Oryzias</taxon>
    </lineage>
</organism>
<evidence type="ECO:0000256" key="1">
    <source>
        <dbReference type="SAM" id="MobiDB-lite"/>
    </source>
</evidence>
<reference evidence="2" key="1">
    <citation type="journal article" name="BMC Genomics">
        <title>Long-read sequencing and de novo genome assembly of marine medaka (Oryzias melastigma).</title>
        <authorList>
            <person name="Liang P."/>
            <person name="Saqib H.S.A."/>
            <person name="Ni X."/>
            <person name="Shen Y."/>
        </authorList>
    </citation>
    <scope>NUCLEOTIDE SEQUENCE</scope>
    <source>
        <strain evidence="2">Bigg-433</strain>
    </source>
</reference>
<name>A0A834F1I9_ORYME</name>
<protein>
    <submittedName>
        <fullName evidence="2">Uncharacterized protein</fullName>
    </submittedName>
</protein>
<dbReference type="Proteomes" id="UP000646548">
    <property type="component" value="Unassembled WGS sequence"/>
</dbReference>
<proteinExistence type="predicted"/>
<evidence type="ECO:0000313" key="2">
    <source>
        <dbReference type="EMBL" id="KAF6717451.1"/>
    </source>
</evidence>
<sequence length="85" mass="9473">MCESFVKVRLGLKSCLSDNTAGFRDCTAPPATRMRNTERRAGASSRSHADVPPGVRRRSATQELRVCEEEQFLLAERSMYPPGTK</sequence>
<gene>
    <name evidence="2" type="ORF">FQA47_013849</name>
</gene>
<accession>A0A834F1I9</accession>
<feature type="region of interest" description="Disordered" evidence="1">
    <location>
        <begin position="28"/>
        <end position="61"/>
    </location>
</feature>